<accession>A0A0A8XT02</accession>
<dbReference type="AlphaFoldDB" id="A0A0A8XT02"/>
<name>A0A0A8XT02_ARUDO</name>
<sequence>MLLGSSARGKQGRWWLRLVARLDEGKCCWDLLTKVLNL</sequence>
<dbReference type="EMBL" id="GBRH01282100">
    <property type="protein sequence ID" value="JAD15795.1"/>
    <property type="molecule type" value="Transcribed_RNA"/>
</dbReference>
<evidence type="ECO:0000313" key="1">
    <source>
        <dbReference type="EMBL" id="JAD15795.1"/>
    </source>
</evidence>
<organism evidence="1">
    <name type="scientific">Arundo donax</name>
    <name type="common">Giant reed</name>
    <name type="synonym">Donax arundinaceus</name>
    <dbReference type="NCBI Taxonomy" id="35708"/>
    <lineage>
        <taxon>Eukaryota</taxon>
        <taxon>Viridiplantae</taxon>
        <taxon>Streptophyta</taxon>
        <taxon>Embryophyta</taxon>
        <taxon>Tracheophyta</taxon>
        <taxon>Spermatophyta</taxon>
        <taxon>Magnoliopsida</taxon>
        <taxon>Liliopsida</taxon>
        <taxon>Poales</taxon>
        <taxon>Poaceae</taxon>
        <taxon>PACMAD clade</taxon>
        <taxon>Arundinoideae</taxon>
        <taxon>Arundineae</taxon>
        <taxon>Arundo</taxon>
    </lineage>
</organism>
<reference evidence="1" key="1">
    <citation type="submission" date="2014-09" db="EMBL/GenBank/DDBJ databases">
        <authorList>
            <person name="Magalhaes I.L.F."/>
            <person name="Oliveira U."/>
            <person name="Santos F.R."/>
            <person name="Vidigal T.H.D.A."/>
            <person name="Brescovit A.D."/>
            <person name="Santos A.J."/>
        </authorList>
    </citation>
    <scope>NUCLEOTIDE SEQUENCE</scope>
    <source>
        <tissue evidence="1">Shoot tissue taken approximately 20 cm above the soil surface</tissue>
    </source>
</reference>
<protein>
    <submittedName>
        <fullName evidence="1">Uncharacterized protein</fullName>
    </submittedName>
</protein>
<reference evidence="1" key="2">
    <citation type="journal article" date="2015" name="Data Brief">
        <title>Shoot transcriptome of the giant reed, Arundo donax.</title>
        <authorList>
            <person name="Barrero R.A."/>
            <person name="Guerrero F.D."/>
            <person name="Moolhuijzen P."/>
            <person name="Goolsby J.A."/>
            <person name="Tidwell J."/>
            <person name="Bellgard S.E."/>
            <person name="Bellgard M.I."/>
        </authorList>
    </citation>
    <scope>NUCLEOTIDE SEQUENCE</scope>
    <source>
        <tissue evidence="1">Shoot tissue taken approximately 20 cm above the soil surface</tissue>
    </source>
</reference>
<proteinExistence type="predicted"/>